<dbReference type="PANTHER" id="PTHR43479">
    <property type="entry name" value="ACREF/ENVCD OPERON REPRESSOR-RELATED"/>
    <property type="match status" value="1"/>
</dbReference>
<evidence type="ECO:0000256" key="2">
    <source>
        <dbReference type="ARBA" id="ARBA00023125"/>
    </source>
</evidence>
<dbReference type="Proteomes" id="UP000184079">
    <property type="component" value="Unassembled WGS sequence"/>
</dbReference>
<gene>
    <name evidence="5" type="ORF">SAMN05421807_10876</name>
</gene>
<dbReference type="InterPro" id="IPR001647">
    <property type="entry name" value="HTH_TetR"/>
</dbReference>
<evidence type="ECO:0000259" key="4">
    <source>
        <dbReference type="PROSITE" id="PS50977"/>
    </source>
</evidence>
<keyword evidence="1" id="KW-0678">Repressor</keyword>
<accession>A0A1M5TNH3</accession>
<dbReference type="Gene3D" id="1.10.357.10">
    <property type="entry name" value="Tetracycline Repressor, domain 2"/>
    <property type="match status" value="1"/>
</dbReference>
<dbReference type="AlphaFoldDB" id="A0A1M5TNH3"/>
<evidence type="ECO:0000256" key="3">
    <source>
        <dbReference type="PROSITE-ProRule" id="PRU00335"/>
    </source>
</evidence>
<evidence type="ECO:0000313" key="6">
    <source>
        <dbReference type="Proteomes" id="UP000184079"/>
    </source>
</evidence>
<evidence type="ECO:0000313" key="5">
    <source>
        <dbReference type="EMBL" id="SHH52186.1"/>
    </source>
</evidence>
<dbReference type="RefSeq" id="WP_073008688.1">
    <property type="nucleotide sequence ID" value="NZ_FQXD01000008.1"/>
</dbReference>
<dbReference type="SUPFAM" id="SSF46689">
    <property type="entry name" value="Homeodomain-like"/>
    <property type="match status" value="1"/>
</dbReference>
<dbReference type="PANTHER" id="PTHR43479:SF11">
    <property type="entry name" value="ACREF_ENVCD OPERON REPRESSOR-RELATED"/>
    <property type="match status" value="1"/>
</dbReference>
<name>A0A1M5TNH3_9BACI</name>
<feature type="domain" description="HTH tetR-type" evidence="4">
    <location>
        <begin position="11"/>
        <end position="71"/>
    </location>
</feature>
<evidence type="ECO:0000256" key="1">
    <source>
        <dbReference type="ARBA" id="ARBA00022491"/>
    </source>
</evidence>
<dbReference type="Pfam" id="PF00440">
    <property type="entry name" value="TetR_N"/>
    <property type="match status" value="1"/>
</dbReference>
<protein>
    <submittedName>
        <fullName evidence="5">DNA-binding transcriptional regulator, AcrR family</fullName>
    </submittedName>
</protein>
<dbReference type="InterPro" id="IPR050624">
    <property type="entry name" value="HTH-type_Tx_Regulator"/>
</dbReference>
<dbReference type="EMBL" id="FQXD01000008">
    <property type="protein sequence ID" value="SHH52186.1"/>
    <property type="molecule type" value="Genomic_DNA"/>
</dbReference>
<dbReference type="GO" id="GO:0003677">
    <property type="term" value="F:DNA binding"/>
    <property type="evidence" value="ECO:0007669"/>
    <property type="project" value="UniProtKB-UniRule"/>
</dbReference>
<organism evidence="5 6">
    <name type="scientific">Virgibacillus chiguensis</name>
    <dbReference type="NCBI Taxonomy" id="411959"/>
    <lineage>
        <taxon>Bacteria</taxon>
        <taxon>Bacillati</taxon>
        <taxon>Bacillota</taxon>
        <taxon>Bacilli</taxon>
        <taxon>Bacillales</taxon>
        <taxon>Bacillaceae</taxon>
        <taxon>Virgibacillus</taxon>
    </lineage>
</organism>
<proteinExistence type="predicted"/>
<feature type="DNA-binding region" description="H-T-H motif" evidence="3">
    <location>
        <begin position="34"/>
        <end position="53"/>
    </location>
</feature>
<dbReference type="OrthoDB" id="9812484at2"/>
<dbReference type="PROSITE" id="PS50977">
    <property type="entry name" value="HTH_TETR_2"/>
    <property type="match status" value="1"/>
</dbReference>
<keyword evidence="2 3" id="KW-0238">DNA-binding</keyword>
<dbReference type="InterPro" id="IPR009057">
    <property type="entry name" value="Homeodomain-like_sf"/>
</dbReference>
<sequence length="199" mass="23447">MATAFSNNEKEIIRGKLQQAAKECLGKYGIRKTTVDHLVQIAGISKGAFYKFYPQKEILFFYVLEDYQKSLMKELANRLEKEANIGVEQFTDFIFQLYQNVRQSFLMNLIQQQELEYLMRKVPPEFIMNHHSLDDMFMEQVFSYIKIKDHVNKRVVAASLRSIFMSMMYMEEIGEQEFDEVLNLLIKGIALQIIEEVET</sequence>
<reference evidence="6" key="1">
    <citation type="submission" date="2016-11" db="EMBL/GenBank/DDBJ databases">
        <authorList>
            <person name="Varghese N."/>
            <person name="Submissions S."/>
        </authorList>
    </citation>
    <scope>NUCLEOTIDE SEQUENCE [LARGE SCALE GENOMIC DNA]</scope>
    <source>
        <strain evidence="6">CGMCC 1.6496</strain>
    </source>
</reference>
<keyword evidence="6" id="KW-1185">Reference proteome</keyword>